<dbReference type="AlphaFoldDB" id="A0A7S6ZT78"/>
<keyword evidence="4" id="KW-1185">Reference proteome</keyword>
<dbReference type="InterPro" id="IPR050400">
    <property type="entry name" value="Bact_Cytoskel_RodZ"/>
</dbReference>
<feature type="domain" description="HTH cro/C1-type" evidence="2">
    <location>
        <begin position="18"/>
        <end position="78"/>
    </location>
</feature>
<dbReference type="Pfam" id="PF13413">
    <property type="entry name" value="HTH_25"/>
    <property type="match status" value="1"/>
</dbReference>
<dbReference type="CDD" id="cd00093">
    <property type="entry name" value="HTH_XRE"/>
    <property type="match status" value="1"/>
</dbReference>
<dbReference type="SUPFAM" id="SSF47413">
    <property type="entry name" value="lambda repressor-like DNA-binding domains"/>
    <property type="match status" value="1"/>
</dbReference>
<keyword evidence="1" id="KW-1133">Transmembrane helix</keyword>
<dbReference type="Pfam" id="PF13464">
    <property type="entry name" value="RodZ_C"/>
    <property type="match status" value="1"/>
</dbReference>
<dbReference type="SMART" id="SM00530">
    <property type="entry name" value="HTH_XRE"/>
    <property type="match status" value="1"/>
</dbReference>
<dbReference type="PANTHER" id="PTHR34475:SF1">
    <property type="entry name" value="CYTOSKELETON PROTEIN RODZ"/>
    <property type="match status" value="1"/>
</dbReference>
<evidence type="ECO:0000256" key="1">
    <source>
        <dbReference type="SAM" id="Phobius"/>
    </source>
</evidence>
<dbReference type="InterPro" id="IPR010982">
    <property type="entry name" value="Lambda_DNA-bd_dom_sf"/>
</dbReference>
<dbReference type="PANTHER" id="PTHR34475">
    <property type="match status" value="1"/>
</dbReference>
<feature type="transmembrane region" description="Helical" evidence="1">
    <location>
        <begin position="112"/>
        <end position="129"/>
    </location>
</feature>
<keyword evidence="1" id="KW-0812">Transmembrane</keyword>
<evidence type="ECO:0000313" key="4">
    <source>
        <dbReference type="Proteomes" id="UP000594059"/>
    </source>
</evidence>
<protein>
    <submittedName>
        <fullName evidence="3">DUF4115 domain-containing protein</fullName>
    </submittedName>
</protein>
<evidence type="ECO:0000259" key="2">
    <source>
        <dbReference type="SMART" id="SM00530"/>
    </source>
</evidence>
<dbReference type="KEGG" id="lcic:INQ41_06510"/>
<organism evidence="3 4">
    <name type="scientific">Novilysobacter ciconiae</name>
    <dbReference type="NCBI Taxonomy" id="2781022"/>
    <lineage>
        <taxon>Bacteria</taxon>
        <taxon>Pseudomonadati</taxon>
        <taxon>Pseudomonadota</taxon>
        <taxon>Gammaproteobacteria</taxon>
        <taxon>Lysobacterales</taxon>
        <taxon>Lysobacteraceae</taxon>
        <taxon>Novilysobacter</taxon>
    </lineage>
</organism>
<dbReference type="InterPro" id="IPR025194">
    <property type="entry name" value="RodZ-like_C"/>
</dbReference>
<dbReference type="RefSeq" id="WP_193987080.1">
    <property type="nucleotide sequence ID" value="NZ_CP063656.1"/>
</dbReference>
<gene>
    <name evidence="3" type="ORF">INQ41_06510</name>
</gene>
<dbReference type="Gene3D" id="1.10.260.40">
    <property type="entry name" value="lambda repressor-like DNA-binding domains"/>
    <property type="match status" value="1"/>
</dbReference>
<evidence type="ECO:0000313" key="3">
    <source>
        <dbReference type="EMBL" id="QOW20645.1"/>
    </source>
</evidence>
<dbReference type="EMBL" id="CP063656">
    <property type="protein sequence ID" value="QOW20645.1"/>
    <property type="molecule type" value="Genomic_DNA"/>
</dbReference>
<name>A0A7S6ZT78_9GAMM</name>
<reference evidence="3 4" key="1">
    <citation type="submission" date="2020-10" db="EMBL/GenBank/DDBJ databases">
        <title>complete genome sequencing of Lysobacter sp. H21R20.</title>
        <authorList>
            <person name="Bae J.-W."/>
            <person name="Lee S.-Y."/>
        </authorList>
    </citation>
    <scope>NUCLEOTIDE SEQUENCE [LARGE SCALE GENOMIC DNA]</scope>
    <source>
        <strain evidence="3 4">H21R20</strain>
    </source>
</reference>
<accession>A0A7S6ZT78</accession>
<dbReference type="InterPro" id="IPR001387">
    <property type="entry name" value="Cro/C1-type_HTH"/>
</dbReference>
<keyword evidence="1" id="KW-0472">Membrane</keyword>
<dbReference type="Proteomes" id="UP000594059">
    <property type="component" value="Chromosome"/>
</dbReference>
<sequence>MGQSNERLADDAGRCGARLARARESAGLTLEQASARLKMPVRVVRALENDEWQSEPTVFVRGHLRSYARMLGVDIEQDLVRSGVNEVRPAELISHTHTPKYRYMFEQAARRGIYIAITAFIVVPVWLATKPHLSSAPEVQSLDIPSFATGMVDSPRQADAAVQERTPVIASMAAIRAPVGVAESPGLSLAFSGDSWLQVTTRSGEVLEQAVVGSGEKRQWDAKEDLRIVIGNTAAIEARQNGKPVDLEAFSRANVARFTLSSDGSLVPSSD</sequence>
<dbReference type="GO" id="GO:0003677">
    <property type="term" value="F:DNA binding"/>
    <property type="evidence" value="ECO:0007669"/>
    <property type="project" value="InterPro"/>
</dbReference>
<proteinExistence type="predicted"/>